<evidence type="ECO:0000259" key="2">
    <source>
        <dbReference type="Pfam" id="PF00534"/>
    </source>
</evidence>
<feature type="non-terminal residue" evidence="3">
    <location>
        <position position="1"/>
    </location>
</feature>
<dbReference type="FunFam" id="3.40.50.2000:FF:000119">
    <property type="entry name" value="Glycosyl transferase group 1"/>
    <property type="match status" value="1"/>
</dbReference>
<accession>X1D5D7</accession>
<keyword evidence="1" id="KW-0808">Transferase</keyword>
<dbReference type="AlphaFoldDB" id="X1D5D7"/>
<evidence type="ECO:0000256" key="1">
    <source>
        <dbReference type="ARBA" id="ARBA00022679"/>
    </source>
</evidence>
<comment type="caution">
    <text evidence="3">The sequence shown here is derived from an EMBL/GenBank/DDBJ whole genome shotgun (WGS) entry which is preliminary data.</text>
</comment>
<dbReference type="GO" id="GO:0016757">
    <property type="term" value="F:glycosyltransferase activity"/>
    <property type="evidence" value="ECO:0007669"/>
    <property type="project" value="InterPro"/>
</dbReference>
<reference evidence="3" key="1">
    <citation type="journal article" date="2014" name="Front. Microbiol.">
        <title>High frequency of phylogenetically diverse reductive dehalogenase-homologous genes in deep subseafloor sedimentary metagenomes.</title>
        <authorList>
            <person name="Kawai M."/>
            <person name="Futagami T."/>
            <person name="Toyoda A."/>
            <person name="Takaki Y."/>
            <person name="Nishi S."/>
            <person name="Hori S."/>
            <person name="Arai W."/>
            <person name="Tsubouchi T."/>
            <person name="Morono Y."/>
            <person name="Uchiyama I."/>
            <person name="Ito T."/>
            <person name="Fujiyama A."/>
            <person name="Inagaki F."/>
            <person name="Takami H."/>
        </authorList>
    </citation>
    <scope>NUCLEOTIDE SEQUENCE</scope>
    <source>
        <strain evidence="3">Expedition CK06-06</strain>
    </source>
</reference>
<feature type="domain" description="Glycosyl transferase family 1" evidence="2">
    <location>
        <begin position="6"/>
        <end position="159"/>
    </location>
</feature>
<dbReference type="Pfam" id="PF00534">
    <property type="entry name" value="Glycos_transf_1"/>
    <property type="match status" value="1"/>
</dbReference>
<dbReference type="GO" id="GO:0009103">
    <property type="term" value="P:lipopolysaccharide biosynthetic process"/>
    <property type="evidence" value="ECO:0007669"/>
    <property type="project" value="TreeGrafter"/>
</dbReference>
<organism evidence="3">
    <name type="scientific">marine sediment metagenome</name>
    <dbReference type="NCBI Taxonomy" id="412755"/>
    <lineage>
        <taxon>unclassified sequences</taxon>
        <taxon>metagenomes</taxon>
        <taxon>ecological metagenomes</taxon>
    </lineage>
</organism>
<dbReference type="SUPFAM" id="SSF53756">
    <property type="entry name" value="UDP-Glycosyltransferase/glycogen phosphorylase"/>
    <property type="match status" value="1"/>
</dbReference>
<dbReference type="PANTHER" id="PTHR46401">
    <property type="entry name" value="GLYCOSYLTRANSFERASE WBBK-RELATED"/>
    <property type="match status" value="1"/>
</dbReference>
<name>X1D5D7_9ZZZZ</name>
<dbReference type="PANTHER" id="PTHR46401:SF2">
    <property type="entry name" value="GLYCOSYLTRANSFERASE WBBK-RELATED"/>
    <property type="match status" value="1"/>
</dbReference>
<evidence type="ECO:0000313" key="3">
    <source>
        <dbReference type="EMBL" id="GAH03460.1"/>
    </source>
</evidence>
<sequence length="186" mass="20456">FRNREQLPSRFVLHVGTLQPRKNIPTLLEAFARLQRPEVLLVLVGGKGWLFDEIFAKVKEFNLQGQVRFTGYVPDADLPLWYNAAAALVFSSVYEGFGLPIVQAMACGTPVIAAQTSAIPEVTGQAARLFDPQDVRALADHLVNVLDDPQVATTMQEAGLAQAGQFSWDRVGRKMVSVYQQALAKS</sequence>
<gene>
    <name evidence="3" type="ORF">S01H4_44030</name>
</gene>
<dbReference type="Gene3D" id="3.40.50.2000">
    <property type="entry name" value="Glycogen Phosphorylase B"/>
    <property type="match status" value="1"/>
</dbReference>
<protein>
    <recommendedName>
        <fullName evidence="2">Glycosyl transferase family 1 domain-containing protein</fullName>
    </recommendedName>
</protein>
<dbReference type="InterPro" id="IPR001296">
    <property type="entry name" value="Glyco_trans_1"/>
</dbReference>
<dbReference type="CDD" id="cd03809">
    <property type="entry name" value="GT4_MtfB-like"/>
    <property type="match status" value="1"/>
</dbReference>
<proteinExistence type="predicted"/>
<dbReference type="EMBL" id="BART01024357">
    <property type="protein sequence ID" value="GAH03460.1"/>
    <property type="molecule type" value="Genomic_DNA"/>
</dbReference>